<organism evidence="2 3">
    <name type="scientific">Paenibacillus enshidis</name>
    <dbReference type="NCBI Taxonomy" id="1458439"/>
    <lineage>
        <taxon>Bacteria</taxon>
        <taxon>Bacillati</taxon>
        <taxon>Bacillota</taxon>
        <taxon>Bacilli</taxon>
        <taxon>Bacillales</taxon>
        <taxon>Paenibacillaceae</taxon>
        <taxon>Paenibacillus</taxon>
    </lineage>
</organism>
<dbReference type="EMBL" id="JBHHMI010000029">
    <property type="protein sequence ID" value="MFB5269304.1"/>
    <property type="molecule type" value="Genomic_DNA"/>
</dbReference>
<evidence type="ECO:0000313" key="3">
    <source>
        <dbReference type="Proteomes" id="UP001580346"/>
    </source>
</evidence>
<keyword evidence="1" id="KW-1133">Transmembrane helix</keyword>
<evidence type="ECO:0000256" key="1">
    <source>
        <dbReference type="SAM" id="Phobius"/>
    </source>
</evidence>
<name>A0ABV5B100_9BACL</name>
<sequence length="217" mass="24673">MIRLIVFLLLLLNVQLTDSGWLKLTLLAGAFILYIKEIAMVLSGAAAAISSIVGKILGIGIVIGIFGIILLPLAAIIKYGGGLFRLNVAWSDAYANSFAIFIIGSFVWLAWSSIKRHNKIQSLFPLEQAPTKDDIKWIRSDLDRKERNLKEAVESHLINGSRYASEYRDLMDALRFLDETIQKFKNHDLDDDLLNRLNEIYLYDRKKYDTKLRISLI</sequence>
<dbReference type="Proteomes" id="UP001580346">
    <property type="component" value="Unassembled WGS sequence"/>
</dbReference>
<comment type="caution">
    <text evidence="2">The sequence shown here is derived from an EMBL/GenBank/DDBJ whole genome shotgun (WGS) entry which is preliminary data.</text>
</comment>
<accession>A0ABV5B100</accession>
<dbReference type="RefSeq" id="WP_375357577.1">
    <property type="nucleotide sequence ID" value="NZ_JBHHMI010000029.1"/>
</dbReference>
<keyword evidence="1" id="KW-0812">Transmembrane</keyword>
<keyword evidence="1" id="KW-0472">Membrane</keyword>
<proteinExistence type="predicted"/>
<feature type="transmembrane region" description="Helical" evidence="1">
    <location>
        <begin position="56"/>
        <end position="81"/>
    </location>
</feature>
<evidence type="ECO:0000313" key="2">
    <source>
        <dbReference type="EMBL" id="MFB5269304.1"/>
    </source>
</evidence>
<keyword evidence="3" id="KW-1185">Reference proteome</keyword>
<feature type="transmembrane region" description="Helical" evidence="1">
    <location>
        <begin position="93"/>
        <end position="111"/>
    </location>
</feature>
<gene>
    <name evidence="2" type="ORF">ACE41H_21315</name>
</gene>
<protein>
    <submittedName>
        <fullName evidence="2">Uncharacterized protein</fullName>
    </submittedName>
</protein>
<reference evidence="2 3" key="1">
    <citation type="submission" date="2024-09" db="EMBL/GenBank/DDBJ databases">
        <title>Paenibacillus zeirhizospherea sp. nov., isolated from surface of the maize (Zea mays) roots in a horticulture field, Hungary.</title>
        <authorList>
            <person name="Marton D."/>
            <person name="Farkas M."/>
            <person name="Bedics A."/>
            <person name="Toth E."/>
            <person name="Tancsics A."/>
            <person name="Boka K."/>
            <person name="Maroti G."/>
            <person name="Kriszt B."/>
            <person name="Cserhati M."/>
        </authorList>
    </citation>
    <scope>NUCLEOTIDE SEQUENCE [LARGE SCALE GENOMIC DNA]</scope>
    <source>
        <strain evidence="2 3">KCTC 33519</strain>
    </source>
</reference>
<feature type="transmembrane region" description="Helical" evidence="1">
    <location>
        <begin position="26"/>
        <end position="49"/>
    </location>
</feature>